<protein>
    <recommendedName>
        <fullName evidence="4">Nitrogen fixation protein FixH</fullName>
    </recommendedName>
</protein>
<keyword evidence="1" id="KW-1133">Transmembrane helix</keyword>
<keyword evidence="1" id="KW-0472">Membrane</keyword>
<dbReference type="RefSeq" id="WP_338237615.1">
    <property type="nucleotide sequence ID" value="NZ_BQKE01000001.1"/>
</dbReference>
<evidence type="ECO:0000313" key="2">
    <source>
        <dbReference type="EMBL" id="GJM62318.1"/>
    </source>
</evidence>
<gene>
    <name evidence="2" type="ORF">PEDI_28700</name>
</gene>
<feature type="transmembrane region" description="Helical" evidence="1">
    <location>
        <begin position="6"/>
        <end position="26"/>
    </location>
</feature>
<keyword evidence="3" id="KW-1185">Reference proteome</keyword>
<name>A0AAN4VYX7_9BACT</name>
<proteinExistence type="predicted"/>
<dbReference type="AlphaFoldDB" id="A0AAN4VYX7"/>
<comment type="caution">
    <text evidence="2">The sequence shown here is derived from an EMBL/GenBank/DDBJ whole genome shotgun (WGS) entry which is preliminary data.</text>
</comment>
<reference evidence="2 3" key="1">
    <citation type="submission" date="2021-12" db="EMBL/GenBank/DDBJ databases">
        <title>Genome sequencing of bacteria with rrn-lacking chromosome and rrn-plasmid.</title>
        <authorList>
            <person name="Anda M."/>
            <person name="Iwasaki W."/>
        </authorList>
    </citation>
    <scope>NUCLEOTIDE SEQUENCE [LARGE SCALE GENOMIC DNA]</scope>
    <source>
        <strain evidence="2 3">NBRC 15940</strain>
    </source>
</reference>
<keyword evidence="1" id="KW-0812">Transmembrane</keyword>
<evidence type="ECO:0008006" key="4">
    <source>
        <dbReference type="Google" id="ProtNLM"/>
    </source>
</evidence>
<accession>A0AAN4VYX7</accession>
<organism evidence="2 3">
    <name type="scientific">Persicobacter diffluens</name>
    <dbReference type="NCBI Taxonomy" id="981"/>
    <lineage>
        <taxon>Bacteria</taxon>
        <taxon>Pseudomonadati</taxon>
        <taxon>Bacteroidota</taxon>
        <taxon>Cytophagia</taxon>
        <taxon>Cytophagales</taxon>
        <taxon>Persicobacteraceae</taxon>
        <taxon>Persicobacter</taxon>
    </lineage>
</organism>
<evidence type="ECO:0000256" key="1">
    <source>
        <dbReference type="SAM" id="Phobius"/>
    </source>
</evidence>
<evidence type="ECO:0000313" key="3">
    <source>
        <dbReference type="Proteomes" id="UP001310022"/>
    </source>
</evidence>
<dbReference type="EMBL" id="BQKE01000001">
    <property type="protein sequence ID" value="GJM62318.1"/>
    <property type="molecule type" value="Genomic_DNA"/>
</dbReference>
<sequence>MSWGKGIILATAAFMIFIVSLVVMMVRSDQHLVSKDYYKQELAYQEQIERIKNVQALSEEVRVELSEDKQTAIVSLPQEVIGSLKEGEIYWFRQDDATQDVSVPMEDNEIARWVCDLSEMKKGKWRVRTSWSDGQKEYYDEKVIML</sequence>
<dbReference type="InterPro" id="IPR008620">
    <property type="entry name" value="FixH"/>
</dbReference>
<dbReference type="Pfam" id="PF05751">
    <property type="entry name" value="FixH"/>
    <property type="match status" value="1"/>
</dbReference>
<dbReference type="Proteomes" id="UP001310022">
    <property type="component" value="Unassembled WGS sequence"/>
</dbReference>